<sequence length="480" mass="51286">MDELIKSSANQVVDLLRSGKVSTLELLETLETHIQQVDVHVNALPTLCFDRAKEHAKLLANKPVDECGLLCGIPVTIKDLSAVKGVLTTYGSSVFKNNISAESDPVVHRIEANGGVIYAKSNTPEFGAGGNTFNEVFGPTNNPWDTSKSAGGSSGGAAAALASGSAWLSQGTDNAGSLRSPASFCGIVGLRPSIRCAAIETGADLYQSLSAFGPMARNVEDVALFLDAMIIADSLDGAYKYKREASFLKYARKRNMPAKVAYSEDLGITPVDPEVADICRNAATQIFDLGIAGEEACPDFTGVHESYQTLRALGFATNFEHLLESNRAELKPDVIKNISDGLDLSGSQIRRAVRTRSTILRNVESFFSDFDLLITPAAIVPPFDVKKTYVTECNGKEFNNYIDWLSIAYAITLVSLPVLSLPCGFTKSGLPVGLQIVGKPRGEAALLSAALVIEEMLNINAEPIMPLNNKGTACRSMVNG</sequence>
<dbReference type="STRING" id="62101.AB835_12890"/>
<comment type="caution">
    <text evidence="2">The sequence shown here is derived from an EMBL/GenBank/DDBJ whole genome shotgun (WGS) entry which is preliminary data.</text>
</comment>
<dbReference type="InterPro" id="IPR023631">
    <property type="entry name" value="Amidase_dom"/>
</dbReference>
<dbReference type="AlphaFoldDB" id="A0A1D2QM89"/>
<feature type="domain" description="Amidase" evidence="1">
    <location>
        <begin position="25"/>
        <end position="447"/>
    </location>
</feature>
<dbReference type="Gene3D" id="3.90.1300.10">
    <property type="entry name" value="Amidase signature (AS) domain"/>
    <property type="match status" value="1"/>
</dbReference>
<evidence type="ECO:0000259" key="1">
    <source>
        <dbReference type="Pfam" id="PF01425"/>
    </source>
</evidence>
<dbReference type="EMBL" id="MDLC01000058">
    <property type="protein sequence ID" value="ODS22682.1"/>
    <property type="molecule type" value="Genomic_DNA"/>
</dbReference>
<accession>A0A1D2QM89</accession>
<evidence type="ECO:0000313" key="3">
    <source>
        <dbReference type="Proteomes" id="UP000242502"/>
    </source>
</evidence>
<reference evidence="2 3" key="1">
    <citation type="journal article" date="2016" name="Appl. Environ. Microbiol.">
        <title>Lack of Overt Genome Reduction in the Bryostatin-Producing Bryozoan Symbiont "Candidatus Endobugula sertula".</title>
        <authorList>
            <person name="Miller I.J."/>
            <person name="Vanee N."/>
            <person name="Fong S.S."/>
            <person name="Lim-Fong G.E."/>
            <person name="Kwan J.C."/>
        </authorList>
    </citation>
    <scope>NUCLEOTIDE SEQUENCE [LARGE SCALE GENOMIC DNA]</scope>
    <source>
        <strain evidence="2">AB1-4</strain>
    </source>
</reference>
<dbReference type="InterPro" id="IPR020556">
    <property type="entry name" value="Amidase_CS"/>
</dbReference>
<evidence type="ECO:0000313" key="2">
    <source>
        <dbReference type="EMBL" id="ODS22682.1"/>
    </source>
</evidence>
<proteinExistence type="predicted"/>
<dbReference type="PROSITE" id="PS00571">
    <property type="entry name" value="AMIDASES"/>
    <property type="match status" value="1"/>
</dbReference>
<gene>
    <name evidence="2" type="ORF">AB835_12890</name>
</gene>
<dbReference type="Pfam" id="PF01425">
    <property type="entry name" value="Amidase"/>
    <property type="match status" value="1"/>
</dbReference>
<name>A0A1D2QM89_9GAMM</name>
<protein>
    <submittedName>
        <fullName evidence="2">Amidase</fullName>
    </submittedName>
</protein>
<dbReference type="PANTHER" id="PTHR11895">
    <property type="entry name" value="TRANSAMIDASE"/>
    <property type="match status" value="1"/>
</dbReference>
<organism evidence="2 3">
    <name type="scientific">Candidatus Endobugula sertula</name>
    <name type="common">Bugula neritina bacterial symbiont</name>
    <dbReference type="NCBI Taxonomy" id="62101"/>
    <lineage>
        <taxon>Bacteria</taxon>
        <taxon>Pseudomonadati</taxon>
        <taxon>Pseudomonadota</taxon>
        <taxon>Gammaproteobacteria</taxon>
        <taxon>Cellvibrionales</taxon>
        <taxon>Cellvibrionaceae</taxon>
        <taxon>Candidatus Endobugula</taxon>
    </lineage>
</organism>
<dbReference type="GO" id="GO:0003824">
    <property type="term" value="F:catalytic activity"/>
    <property type="evidence" value="ECO:0007669"/>
    <property type="project" value="InterPro"/>
</dbReference>
<dbReference type="PANTHER" id="PTHR11895:SF76">
    <property type="entry name" value="INDOLEACETAMIDE HYDROLASE"/>
    <property type="match status" value="1"/>
</dbReference>
<dbReference type="InterPro" id="IPR000120">
    <property type="entry name" value="Amidase"/>
</dbReference>
<dbReference type="SUPFAM" id="SSF75304">
    <property type="entry name" value="Amidase signature (AS) enzymes"/>
    <property type="match status" value="1"/>
</dbReference>
<dbReference type="InterPro" id="IPR036928">
    <property type="entry name" value="AS_sf"/>
</dbReference>
<dbReference type="Proteomes" id="UP000242502">
    <property type="component" value="Unassembled WGS sequence"/>
</dbReference>